<sequence>MSVDLIVKLYCLFLSVFLFAFAVAVKAAIETPTDSIPDFAANPTCTTTQSGNWFSVGIWDCGRVPTTNDVALVDHDHAVVYNGANNDSLTALGIKGTLQFSNTVSTRINVATILVYREGRLNIGTTTNPVPANIVAKIVFSNRPLDTEFDPKQYGNGLIVLGEINVHGAETGETWRRLTAEALAGQNTITLESVPLGWQVGDILVFPDSRQRVIKHKWTINPMELTILNIEERAISAISGNKITLAQPLSFNHKGVRDSGGVLIALPHVANTTRNVIFRSENAGGVRAHGMMTERARVDIRFSSWINMGRTTADPLDNTEVDAYGNVTHIGTNQIGRYPVHLHHHMGPVNAANEGYQAIVSGNAFIDCEKWCVSYHDAHWSLFSNNVLYGATGSSFMTEDGNETANEILDNIAILSGTPFNNYYDPRYGGTAGLDPYRKERWDDFGWEGSCYWLTGNSNILRGNVAATCAYAGIMDNARGASGFGYHYPKVPLHRGADIRNESEWYQYNLEFAPEIIDYSDNEVYASTVGIWNGFSGNVGETKDTLIWHTSQQGIYSQRNNYAKYTNVRLYNDQALSNQNYLPAYTIGVDLFNPRYQSGTVVLEGMHIEGFSLGIDLPAFMQDTNQPIGPVPPRLILVDNSYMRNYTNVADHSPLVGPKNTLLRDVEFERNAGPSNPTLSTVPADIVTSIVPPFSLSTLNEHSRLYVFGYNKVQGDDFKVYFYEQEADYVMSSRDYPAGTPLAGDKHNCPTIGLTNQECSDQHKGVSIMGEIATCNDDTTRQYVDAFTCPKGDTTELDAMLNAMP</sequence>
<accession>A0A1I4BZ58</accession>
<dbReference type="SMART" id="SM01225">
    <property type="entry name" value="G8"/>
    <property type="match status" value="1"/>
</dbReference>
<reference evidence="6" key="1">
    <citation type="submission" date="2016-10" db="EMBL/GenBank/DDBJ databases">
        <authorList>
            <person name="Varghese N."/>
            <person name="Submissions S."/>
        </authorList>
    </citation>
    <scope>NUCLEOTIDE SEQUENCE [LARGE SCALE GENOMIC DNA]</scope>
    <source>
        <strain evidence="6">Nm69</strain>
    </source>
</reference>
<feature type="chain" id="PRO_5011527101" evidence="3">
    <location>
        <begin position="28"/>
        <end position="805"/>
    </location>
</feature>
<gene>
    <name evidence="5" type="ORF">SAMN05216302_101422</name>
</gene>
<dbReference type="PANTHER" id="PTHR46769">
    <property type="entry name" value="POLYCYSTIC KIDNEY AND HEPATIC DISEASE 1 (AUTOSOMAL RECESSIVE)-LIKE 1"/>
    <property type="match status" value="1"/>
</dbReference>
<dbReference type="InterPro" id="IPR055401">
    <property type="entry name" value="CEMIP_beta-hel_dom"/>
</dbReference>
<evidence type="ECO:0000256" key="1">
    <source>
        <dbReference type="ARBA" id="ARBA00022729"/>
    </source>
</evidence>
<dbReference type="InterPro" id="IPR019316">
    <property type="entry name" value="G8_domain"/>
</dbReference>
<dbReference type="PROSITE" id="PS51484">
    <property type="entry name" value="G8"/>
    <property type="match status" value="1"/>
</dbReference>
<dbReference type="PANTHER" id="PTHR46769:SF2">
    <property type="entry name" value="FIBROCYSTIN-L ISOFORM 2 PRECURSOR-RELATED"/>
    <property type="match status" value="1"/>
</dbReference>
<dbReference type="AlphaFoldDB" id="A0A1I4BZ58"/>
<dbReference type="InterPro" id="IPR052387">
    <property type="entry name" value="Fibrocystin"/>
</dbReference>
<dbReference type="Pfam" id="PF24606">
    <property type="entry name" value="CEMIP_beta-hel"/>
    <property type="match status" value="1"/>
</dbReference>
<dbReference type="STRING" id="52441.SAMN05216302_101422"/>
<proteinExistence type="predicted"/>
<dbReference type="EMBL" id="FOSP01000014">
    <property type="protein sequence ID" value="SFK74062.1"/>
    <property type="molecule type" value="Genomic_DNA"/>
</dbReference>
<feature type="domain" description="G8" evidence="4">
    <location>
        <begin position="57"/>
        <end position="180"/>
    </location>
</feature>
<organism evidence="5 6">
    <name type="scientific">Nitrosomonas aestuarii</name>
    <dbReference type="NCBI Taxonomy" id="52441"/>
    <lineage>
        <taxon>Bacteria</taxon>
        <taxon>Pseudomonadati</taxon>
        <taxon>Pseudomonadota</taxon>
        <taxon>Betaproteobacteria</taxon>
        <taxon>Nitrosomonadales</taxon>
        <taxon>Nitrosomonadaceae</taxon>
        <taxon>Nitrosomonas</taxon>
    </lineage>
</organism>
<evidence type="ECO:0000256" key="3">
    <source>
        <dbReference type="SAM" id="SignalP"/>
    </source>
</evidence>
<dbReference type="OrthoDB" id="220114at2"/>
<evidence type="ECO:0000313" key="6">
    <source>
        <dbReference type="Proteomes" id="UP000199533"/>
    </source>
</evidence>
<feature type="signal peptide" evidence="3">
    <location>
        <begin position="1"/>
        <end position="27"/>
    </location>
</feature>
<dbReference type="Pfam" id="PF10162">
    <property type="entry name" value="G8"/>
    <property type="match status" value="1"/>
</dbReference>
<name>A0A1I4BZ58_9PROT</name>
<keyword evidence="1 3" id="KW-0732">Signal</keyword>
<keyword evidence="6" id="KW-1185">Reference proteome</keyword>
<evidence type="ECO:0000259" key="4">
    <source>
        <dbReference type="PROSITE" id="PS51484"/>
    </source>
</evidence>
<keyword evidence="2" id="KW-0325">Glycoprotein</keyword>
<protein>
    <submittedName>
        <fullName evidence="5">G8 domain-containing protein</fullName>
    </submittedName>
</protein>
<evidence type="ECO:0000313" key="5">
    <source>
        <dbReference type="EMBL" id="SFK74062.1"/>
    </source>
</evidence>
<dbReference type="RefSeq" id="WP_090699660.1">
    <property type="nucleotide sequence ID" value="NZ_FOSP01000014.1"/>
</dbReference>
<dbReference type="Proteomes" id="UP000199533">
    <property type="component" value="Unassembled WGS sequence"/>
</dbReference>
<evidence type="ECO:0000256" key="2">
    <source>
        <dbReference type="ARBA" id="ARBA00023180"/>
    </source>
</evidence>